<name>A0A6J4UWB1_9BACT</name>
<keyword evidence="2" id="KW-0812">Transmembrane</keyword>
<evidence type="ECO:0000256" key="2">
    <source>
        <dbReference type="SAM" id="Phobius"/>
    </source>
</evidence>
<evidence type="ECO:0008006" key="4">
    <source>
        <dbReference type="Google" id="ProtNLM"/>
    </source>
</evidence>
<sequence>MANDRNVDPTTPTPRMGTGKAGTGTGTVASDRRARREQLVQERRRDRVTIKERQKRRRMINLGAIGVAALALIVLLAFVGTNWWNDREGNEALAGVSSYEYTAAQHQDGELQYTEAPPVGGPHNNAWQNCGYYAAPVPNWNAVHSLEHGAVWITYSPDLPQDQIDILRAKADQSYILVSPYPGLTSPVVASSWNHQLAMTGAEDPALDAYIEEYRINQEFTPELGASCTGANSGTLPF</sequence>
<reference evidence="3" key="1">
    <citation type="submission" date="2020-02" db="EMBL/GenBank/DDBJ databases">
        <authorList>
            <person name="Meier V. D."/>
        </authorList>
    </citation>
    <scope>NUCLEOTIDE SEQUENCE</scope>
    <source>
        <strain evidence="3">AVDCRST_MAG33</strain>
    </source>
</reference>
<feature type="compositionally biased region" description="Basic and acidic residues" evidence="1">
    <location>
        <begin position="30"/>
        <end position="40"/>
    </location>
</feature>
<dbReference type="AlphaFoldDB" id="A0A6J4UWB1"/>
<organism evidence="3">
    <name type="scientific">uncultured Thermomicrobiales bacterium</name>
    <dbReference type="NCBI Taxonomy" id="1645740"/>
    <lineage>
        <taxon>Bacteria</taxon>
        <taxon>Pseudomonadati</taxon>
        <taxon>Thermomicrobiota</taxon>
        <taxon>Thermomicrobia</taxon>
        <taxon>Thermomicrobiales</taxon>
        <taxon>environmental samples</taxon>
    </lineage>
</organism>
<evidence type="ECO:0000313" key="3">
    <source>
        <dbReference type="EMBL" id="CAA9562365.1"/>
    </source>
</evidence>
<dbReference type="EMBL" id="CADCWK010000185">
    <property type="protein sequence ID" value="CAA9562365.1"/>
    <property type="molecule type" value="Genomic_DNA"/>
</dbReference>
<protein>
    <recommendedName>
        <fullName evidence="4">DUF3105 domain-containing protein</fullName>
    </recommendedName>
</protein>
<dbReference type="InterPro" id="IPR021454">
    <property type="entry name" value="DUF3105"/>
</dbReference>
<evidence type="ECO:0000256" key="1">
    <source>
        <dbReference type="SAM" id="MobiDB-lite"/>
    </source>
</evidence>
<dbReference type="Pfam" id="PF11303">
    <property type="entry name" value="DUF3105"/>
    <property type="match status" value="1"/>
</dbReference>
<feature type="transmembrane region" description="Helical" evidence="2">
    <location>
        <begin position="60"/>
        <end position="84"/>
    </location>
</feature>
<keyword evidence="2" id="KW-1133">Transmembrane helix</keyword>
<feature type="region of interest" description="Disordered" evidence="1">
    <location>
        <begin position="1"/>
        <end position="40"/>
    </location>
</feature>
<proteinExistence type="predicted"/>
<keyword evidence="2" id="KW-0472">Membrane</keyword>
<gene>
    <name evidence="3" type="ORF">AVDCRST_MAG33-1776</name>
</gene>
<accession>A0A6J4UWB1</accession>